<dbReference type="Pfam" id="PF13231">
    <property type="entry name" value="PMT_2"/>
    <property type="match status" value="1"/>
</dbReference>
<dbReference type="EMBL" id="QRBE01000011">
    <property type="protein sequence ID" value="RDS79735.1"/>
    <property type="molecule type" value="Genomic_DNA"/>
</dbReference>
<evidence type="ECO:0000256" key="5">
    <source>
        <dbReference type="ARBA" id="ARBA00022692"/>
    </source>
</evidence>
<keyword evidence="4 10" id="KW-0808">Transferase</keyword>
<keyword evidence="2" id="KW-1003">Cell membrane</keyword>
<evidence type="ECO:0000256" key="8">
    <source>
        <dbReference type="SAM" id="Phobius"/>
    </source>
</evidence>
<keyword evidence="5 8" id="KW-0812">Transmembrane</keyword>
<comment type="caution">
    <text evidence="10">The sequence shown here is derived from an EMBL/GenBank/DDBJ whole genome shotgun (WGS) entry which is preliminary data.</text>
</comment>
<feature type="transmembrane region" description="Helical" evidence="8">
    <location>
        <begin position="231"/>
        <end position="253"/>
    </location>
</feature>
<keyword evidence="3" id="KW-0328">Glycosyltransferase</keyword>
<dbReference type="GO" id="GO:0009103">
    <property type="term" value="P:lipopolysaccharide biosynthetic process"/>
    <property type="evidence" value="ECO:0007669"/>
    <property type="project" value="TreeGrafter"/>
</dbReference>
<evidence type="ECO:0000313" key="10">
    <source>
        <dbReference type="EMBL" id="RDS79735.1"/>
    </source>
</evidence>
<keyword evidence="11" id="KW-1185">Reference proteome</keyword>
<accession>A0A370WUT4</accession>
<keyword evidence="7 8" id="KW-0472">Membrane</keyword>
<dbReference type="InterPro" id="IPR038731">
    <property type="entry name" value="RgtA/B/C-like"/>
</dbReference>
<proteinExistence type="predicted"/>
<protein>
    <submittedName>
        <fullName evidence="10">Glycosyltransferase family 39 protein</fullName>
    </submittedName>
</protein>
<dbReference type="GO" id="GO:0005886">
    <property type="term" value="C:plasma membrane"/>
    <property type="evidence" value="ECO:0007669"/>
    <property type="project" value="UniProtKB-SubCell"/>
</dbReference>
<name>A0A370WUT4_9GAMM</name>
<dbReference type="PANTHER" id="PTHR33908:SF3">
    <property type="entry name" value="UNDECAPRENYL PHOSPHATE-ALPHA-4-AMINO-4-DEOXY-L-ARABINOSE ARABINOSYL TRANSFERASE"/>
    <property type="match status" value="1"/>
</dbReference>
<dbReference type="Proteomes" id="UP000254258">
    <property type="component" value="Unassembled WGS sequence"/>
</dbReference>
<reference evidence="10 11" key="1">
    <citation type="submission" date="2018-07" db="EMBL/GenBank/DDBJ databases">
        <title>Dyella monticola sp. nov. and Dyella psychrodurans sp. nov. isolated from monsoon evergreen broad-leaved forest soil of Dinghu Mountain, China.</title>
        <authorList>
            <person name="Gao Z."/>
            <person name="Qiu L."/>
        </authorList>
    </citation>
    <scope>NUCLEOTIDE SEQUENCE [LARGE SCALE GENOMIC DNA]</scope>
    <source>
        <strain evidence="10 11">4G-K06</strain>
    </source>
</reference>
<keyword evidence="6 8" id="KW-1133">Transmembrane helix</keyword>
<dbReference type="PANTHER" id="PTHR33908">
    <property type="entry name" value="MANNOSYLTRANSFERASE YKCB-RELATED"/>
    <property type="match status" value="1"/>
</dbReference>
<organism evidence="10 11">
    <name type="scientific">Dyella monticola</name>
    <dbReference type="NCBI Taxonomy" id="1927958"/>
    <lineage>
        <taxon>Bacteria</taxon>
        <taxon>Pseudomonadati</taxon>
        <taxon>Pseudomonadota</taxon>
        <taxon>Gammaproteobacteria</taxon>
        <taxon>Lysobacterales</taxon>
        <taxon>Rhodanobacteraceae</taxon>
        <taxon>Dyella</taxon>
    </lineage>
</organism>
<comment type="subcellular location">
    <subcellularLocation>
        <location evidence="1">Cell membrane</location>
        <topology evidence="1">Multi-pass membrane protein</topology>
    </subcellularLocation>
</comment>
<evidence type="ECO:0000256" key="2">
    <source>
        <dbReference type="ARBA" id="ARBA00022475"/>
    </source>
</evidence>
<feature type="transmembrane region" description="Helical" evidence="8">
    <location>
        <begin position="282"/>
        <end position="301"/>
    </location>
</feature>
<feature type="domain" description="Glycosyltransferase RgtA/B/C/D-like" evidence="9">
    <location>
        <begin position="87"/>
        <end position="244"/>
    </location>
</feature>
<dbReference type="GO" id="GO:0010041">
    <property type="term" value="P:response to iron(III) ion"/>
    <property type="evidence" value="ECO:0007669"/>
    <property type="project" value="TreeGrafter"/>
</dbReference>
<evidence type="ECO:0000256" key="3">
    <source>
        <dbReference type="ARBA" id="ARBA00022676"/>
    </source>
</evidence>
<evidence type="ECO:0000256" key="7">
    <source>
        <dbReference type="ARBA" id="ARBA00023136"/>
    </source>
</evidence>
<evidence type="ECO:0000256" key="1">
    <source>
        <dbReference type="ARBA" id="ARBA00004651"/>
    </source>
</evidence>
<gene>
    <name evidence="10" type="ORF">DWU98_16860</name>
</gene>
<feature type="transmembrane region" description="Helical" evidence="8">
    <location>
        <begin position="322"/>
        <end position="341"/>
    </location>
</feature>
<evidence type="ECO:0000313" key="11">
    <source>
        <dbReference type="Proteomes" id="UP000254258"/>
    </source>
</evidence>
<evidence type="ECO:0000259" key="9">
    <source>
        <dbReference type="Pfam" id="PF13231"/>
    </source>
</evidence>
<dbReference type="InterPro" id="IPR050297">
    <property type="entry name" value="LipidA_mod_glycosyltrf_83"/>
</dbReference>
<sequence length="514" mass="57509">MARRFSTEKPMPNDAMMEPRLPRNPAPAMRWSMIALTCLALLLGFAFQGTRGLWSPDEGRYTVAALQMLDTGNYLAPAYSPDEINFSKPPTTYWVIAASMKVFGRNTWAVRVPYALAFLCTVWLMLAAGRVLISEKPWLPGLVYACAAAPSLMSNIVSTDAFLTLCETLAMVGFLHAAFDENERGRKRYVLLMWLGWGLAFLTKGPPGLLPLLAVIPFIARRDGWRGLGRFFPLAGIVLFLVIGLSWYVVVVVRHAGLLDYFLRQEVYNRVFTAAHRRNAGWFGWIKVYVPVLVLGMLPWWPATIREARRWFSAKRWSGKPTAEMFVVLWFFLPFLVFCLVQSRLPLYVLPLFAPLALLLALALRDRIDLRQTRQKLLLGAWIVVLLAVKATVAYGWHSSLDNRKAAQELSAMTATSHYNAVIVVENTTLGYDIEEQTPWGLRLYMEKPVYGIAYHAPDGAQTLCHALHNAGKALVVINPDLGPGALGPVLAQCPAHVTPLGTWRRNALALVEL</sequence>
<feature type="transmembrane region" description="Helical" evidence="8">
    <location>
        <begin position="191"/>
        <end position="219"/>
    </location>
</feature>
<evidence type="ECO:0000256" key="6">
    <source>
        <dbReference type="ARBA" id="ARBA00022989"/>
    </source>
</evidence>
<dbReference type="GO" id="GO:0016763">
    <property type="term" value="F:pentosyltransferase activity"/>
    <property type="evidence" value="ECO:0007669"/>
    <property type="project" value="TreeGrafter"/>
</dbReference>
<evidence type="ECO:0000256" key="4">
    <source>
        <dbReference type="ARBA" id="ARBA00022679"/>
    </source>
</evidence>
<feature type="transmembrane region" description="Helical" evidence="8">
    <location>
        <begin position="112"/>
        <end position="133"/>
    </location>
</feature>
<feature type="transmembrane region" description="Helical" evidence="8">
    <location>
        <begin position="377"/>
        <end position="397"/>
    </location>
</feature>
<feature type="transmembrane region" description="Helical" evidence="8">
    <location>
        <begin position="347"/>
        <end position="365"/>
    </location>
</feature>
<dbReference type="AlphaFoldDB" id="A0A370WUT4"/>